<dbReference type="GeneID" id="61767257"/>
<feature type="transmembrane region" description="Helical" evidence="1">
    <location>
        <begin position="31"/>
        <end position="50"/>
    </location>
</feature>
<accession>A0A5C0WBX2</accession>
<sequence>MNVGWITGWFVSILVAIYLLIDAPKHGKNKWLWSILGLLFGLFAFGIYLIKTGRKGLGWTVLIVSIIIYSIVMLVYVFYFLLLIIGYSNAS</sequence>
<feature type="transmembrane region" description="Helical" evidence="1">
    <location>
        <begin position="56"/>
        <end position="85"/>
    </location>
</feature>
<protein>
    <submittedName>
        <fullName evidence="2">Uncharacterized protein</fullName>
    </submittedName>
</protein>
<gene>
    <name evidence="2" type="ORF">FX981_00463</name>
</gene>
<dbReference type="RefSeq" id="WP_059374898.1">
    <property type="nucleotide sequence ID" value="NZ_CP015610.1"/>
</dbReference>
<evidence type="ECO:0000313" key="3">
    <source>
        <dbReference type="Proteomes" id="UP000325032"/>
    </source>
</evidence>
<proteinExistence type="predicted"/>
<keyword evidence="3" id="KW-1185">Reference proteome</keyword>
<evidence type="ECO:0000256" key="1">
    <source>
        <dbReference type="SAM" id="Phobius"/>
    </source>
</evidence>
<dbReference type="EMBL" id="CP043404">
    <property type="protein sequence ID" value="QEK62298.1"/>
    <property type="molecule type" value="Genomic_DNA"/>
</dbReference>
<feature type="transmembrane region" description="Helical" evidence="1">
    <location>
        <begin position="6"/>
        <end position="24"/>
    </location>
</feature>
<keyword evidence="1" id="KW-1133">Transmembrane helix</keyword>
<keyword evidence="1" id="KW-0472">Membrane</keyword>
<organism evidence="2 3">
    <name type="scientific">Bacillus safensis</name>
    <dbReference type="NCBI Taxonomy" id="561879"/>
    <lineage>
        <taxon>Bacteria</taxon>
        <taxon>Bacillati</taxon>
        <taxon>Bacillota</taxon>
        <taxon>Bacilli</taxon>
        <taxon>Bacillales</taxon>
        <taxon>Bacillaceae</taxon>
        <taxon>Bacillus</taxon>
    </lineage>
</organism>
<keyword evidence="1" id="KW-0812">Transmembrane</keyword>
<reference evidence="2 3" key="1">
    <citation type="journal article" date="2018" name="Plant Biotechnol. Rep.">
        <title>Diversity and antifungal activity of endophytic bacteria associated with Panax ginseng seedlings.</title>
        <authorList>
            <person name="Park J.M."/>
            <person name="Hong C.E."/>
            <person name="Jo S.H."/>
        </authorList>
    </citation>
    <scope>NUCLEOTIDE SEQUENCE [LARGE SCALE GENOMIC DNA]</scope>
    <source>
        <strain evidence="2 3">PgKB20</strain>
    </source>
</reference>
<dbReference type="AlphaFoldDB" id="A0A5C0WBX2"/>
<name>A0A5C0WBX2_BACIA</name>
<dbReference type="Proteomes" id="UP000325032">
    <property type="component" value="Chromosome"/>
</dbReference>
<evidence type="ECO:0000313" key="2">
    <source>
        <dbReference type="EMBL" id="QEK62298.1"/>
    </source>
</evidence>